<proteinExistence type="predicted"/>
<comment type="caution">
    <text evidence="5">The sequence shown here is derived from an EMBL/GenBank/DDBJ whole genome shotgun (WGS) entry which is preliminary data.</text>
</comment>
<sequence length="251" mass="28713">MRRWMKTAAMFAMAVSLCVGNSAGAWAASSDREESEAPVQLDTPDVWWEESKAEWDKIEDAYQYEVRIYRDGYRVDTVRTKGTKLECRGRMDRAGEYTFEVRARAKSGSSLFIHSDWSDRSDSYVVDDAQAEKNKELRQQTELYIPQGASGPGDAVGAERPAENQTDTGRKIGWNQDNVGWWWLDTDGTYPVNQWRYIDNVWYFFDQTGYMKTGWISWNGAWYYCDASGAMLTNTTTPDGYYVDGNGVCVN</sequence>
<dbReference type="PROSITE" id="PS51170">
    <property type="entry name" value="CW"/>
    <property type="match status" value="2"/>
</dbReference>
<accession>A0A9D2AW15</accession>
<evidence type="ECO:0000256" key="2">
    <source>
        <dbReference type="PROSITE-ProRule" id="PRU00591"/>
    </source>
</evidence>
<protein>
    <recommendedName>
        <fullName evidence="7">Cell wall binding repeat-containing protein</fullName>
    </recommendedName>
</protein>
<dbReference type="AlphaFoldDB" id="A0A9D2AW15"/>
<evidence type="ECO:0000313" key="5">
    <source>
        <dbReference type="EMBL" id="HIX51219.1"/>
    </source>
</evidence>
<gene>
    <name evidence="5" type="ORF">IAA28_00250</name>
</gene>
<reference evidence="5" key="2">
    <citation type="submission" date="2021-04" db="EMBL/GenBank/DDBJ databases">
        <authorList>
            <person name="Gilroy R."/>
        </authorList>
    </citation>
    <scope>NUCLEOTIDE SEQUENCE</scope>
    <source>
        <strain evidence="5">ChiGjej4B4-12881</strain>
    </source>
</reference>
<keyword evidence="4" id="KW-0732">Signal</keyword>
<feature type="signal peptide" evidence="4">
    <location>
        <begin position="1"/>
        <end position="27"/>
    </location>
</feature>
<feature type="repeat" description="Cell wall-binding" evidence="2">
    <location>
        <begin position="212"/>
        <end position="231"/>
    </location>
</feature>
<dbReference type="InterPro" id="IPR018337">
    <property type="entry name" value="Cell_wall/Cho-bd_repeat"/>
</dbReference>
<evidence type="ECO:0008006" key="7">
    <source>
        <dbReference type="Google" id="ProtNLM"/>
    </source>
</evidence>
<dbReference type="Pfam" id="PF19127">
    <property type="entry name" value="Choline_bind_3"/>
    <property type="match status" value="1"/>
</dbReference>
<reference evidence="5" key="1">
    <citation type="journal article" date="2021" name="PeerJ">
        <title>Extensive microbial diversity within the chicken gut microbiome revealed by metagenomics and culture.</title>
        <authorList>
            <person name="Gilroy R."/>
            <person name="Ravi A."/>
            <person name="Getino M."/>
            <person name="Pursley I."/>
            <person name="Horton D.L."/>
            <person name="Alikhan N.F."/>
            <person name="Baker D."/>
            <person name="Gharbi K."/>
            <person name="Hall N."/>
            <person name="Watson M."/>
            <person name="Adriaenssens E.M."/>
            <person name="Foster-Nyarko E."/>
            <person name="Jarju S."/>
            <person name="Secka A."/>
            <person name="Antonio M."/>
            <person name="Oren A."/>
            <person name="Chaudhuri R.R."/>
            <person name="La Ragione R."/>
            <person name="Hildebrand F."/>
            <person name="Pallen M.J."/>
        </authorList>
    </citation>
    <scope>NUCLEOTIDE SEQUENCE</scope>
    <source>
        <strain evidence="5">ChiGjej4B4-12881</strain>
    </source>
</reference>
<dbReference type="SUPFAM" id="SSF69360">
    <property type="entry name" value="Cell wall binding repeat"/>
    <property type="match status" value="1"/>
</dbReference>
<keyword evidence="1" id="KW-0677">Repeat</keyword>
<dbReference type="InterPro" id="IPR013783">
    <property type="entry name" value="Ig-like_fold"/>
</dbReference>
<organism evidence="5 6">
    <name type="scientific">Candidatus Lachnoclostridium stercoripullorum</name>
    <dbReference type="NCBI Taxonomy" id="2838635"/>
    <lineage>
        <taxon>Bacteria</taxon>
        <taxon>Bacillati</taxon>
        <taxon>Bacillota</taxon>
        <taxon>Clostridia</taxon>
        <taxon>Lachnospirales</taxon>
        <taxon>Lachnospiraceae</taxon>
    </lineage>
</organism>
<feature type="chain" id="PRO_5038351040" description="Cell wall binding repeat-containing protein" evidence="4">
    <location>
        <begin position="28"/>
        <end position="251"/>
    </location>
</feature>
<dbReference type="Gene3D" id="2.10.270.10">
    <property type="entry name" value="Cholin Binding"/>
    <property type="match status" value="1"/>
</dbReference>
<dbReference type="Proteomes" id="UP000886780">
    <property type="component" value="Unassembled WGS sequence"/>
</dbReference>
<feature type="repeat" description="Cell wall-binding" evidence="2">
    <location>
        <begin position="192"/>
        <end position="211"/>
    </location>
</feature>
<evidence type="ECO:0000256" key="4">
    <source>
        <dbReference type="SAM" id="SignalP"/>
    </source>
</evidence>
<name>A0A9D2AW15_9FIRM</name>
<evidence type="ECO:0000256" key="1">
    <source>
        <dbReference type="ARBA" id="ARBA00022737"/>
    </source>
</evidence>
<evidence type="ECO:0000313" key="6">
    <source>
        <dbReference type="Proteomes" id="UP000886780"/>
    </source>
</evidence>
<dbReference type="EMBL" id="DXEU01000005">
    <property type="protein sequence ID" value="HIX51219.1"/>
    <property type="molecule type" value="Genomic_DNA"/>
</dbReference>
<evidence type="ECO:0000256" key="3">
    <source>
        <dbReference type="SAM" id="MobiDB-lite"/>
    </source>
</evidence>
<dbReference type="Gene3D" id="2.60.40.10">
    <property type="entry name" value="Immunoglobulins"/>
    <property type="match status" value="1"/>
</dbReference>
<feature type="region of interest" description="Disordered" evidence="3">
    <location>
        <begin position="147"/>
        <end position="170"/>
    </location>
</feature>